<dbReference type="SUPFAM" id="SSF52047">
    <property type="entry name" value="RNI-like"/>
    <property type="match status" value="1"/>
</dbReference>
<evidence type="ECO:0000313" key="3">
    <source>
        <dbReference type="Proteomes" id="UP000326759"/>
    </source>
</evidence>
<dbReference type="Proteomes" id="UP000326759">
    <property type="component" value="Unassembled WGS sequence"/>
</dbReference>
<organism evidence="2 3">
    <name type="scientific">Armadillidium nasatum</name>
    <dbReference type="NCBI Taxonomy" id="96803"/>
    <lineage>
        <taxon>Eukaryota</taxon>
        <taxon>Metazoa</taxon>
        <taxon>Ecdysozoa</taxon>
        <taxon>Arthropoda</taxon>
        <taxon>Crustacea</taxon>
        <taxon>Multicrustacea</taxon>
        <taxon>Malacostraca</taxon>
        <taxon>Eumalacostraca</taxon>
        <taxon>Peracarida</taxon>
        <taxon>Isopoda</taxon>
        <taxon>Oniscidea</taxon>
        <taxon>Crinocheta</taxon>
        <taxon>Armadillidiidae</taxon>
        <taxon>Armadillidium</taxon>
    </lineage>
</organism>
<dbReference type="InterPro" id="IPR032675">
    <property type="entry name" value="LRR_dom_sf"/>
</dbReference>
<reference evidence="2 3" key="1">
    <citation type="journal article" date="2019" name="PLoS Biol.">
        <title>Sex chromosomes control vertical transmission of feminizing Wolbachia symbionts in an isopod.</title>
        <authorList>
            <person name="Becking T."/>
            <person name="Chebbi M.A."/>
            <person name="Giraud I."/>
            <person name="Moumen B."/>
            <person name="Laverre T."/>
            <person name="Caubet Y."/>
            <person name="Peccoud J."/>
            <person name="Gilbert C."/>
            <person name="Cordaux R."/>
        </authorList>
    </citation>
    <scope>NUCLEOTIDE SEQUENCE [LARGE SCALE GENOMIC DNA]</scope>
    <source>
        <strain evidence="2">ANa2</strain>
        <tissue evidence="2">Whole body excluding digestive tract and cuticle</tissue>
    </source>
</reference>
<protein>
    <submittedName>
        <fullName evidence="2">F-box/LRR-repeat protein 18</fullName>
    </submittedName>
</protein>
<dbReference type="EMBL" id="SEYY01000141">
    <property type="protein sequence ID" value="KAB7507927.1"/>
    <property type="molecule type" value="Genomic_DNA"/>
</dbReference>
<dbReference type="OrthoDB" id="6338186at2759"/>
<evidence type="ECO:0000313" key="2">
    <source>
        <dbReference type="EMBL" id="KAB7507927.1"/>
    </source>
</evidence>
<dbReference type="PROSITE" id="PS50181">
    <property type="entry name" value="FBOX"/>
    <property type="match status" value="1"/>
</dbReference>
<name>A0A5N5TP22_9CRUS</name>
<dbReference type="InterPro" id="IPR045627">
    <property type="entry name" value="FBXL18_LRR"/>
</dbReference>
<dbReference type="InterPro" id="IPR001810">
    <property type="entry name" value="F-box_dom"/>
</dbReference>
<dbReference type="GO" id="GO:0031146">
    <property type="term" value="P:SCF-dependent proteasomal ubiquitin-dependent protein catabolic process"/>
    <property type="evidence" value="ECO:0007669"/>
    <property type="project" value="InterPro"/>
</dbReference>
<evidence type="ECO:0000259" key="1">
    <source>
        <dbReference type="PROSITE" id="PS50181"/>
    </source>
</evidence>
<dbReference type="Pfam" id="PF19729">
    <property type="entry name" value="LRR_FBXL18"/>
    <property type="match status" value="1"/>
</dbReference>
<proteinExistence type="predicted"/>
<accession>A0A5N5TP22</accession>
<dbReference type="Gene3D" id="3.80.10.10">
    <property type="entry name" value="Ribonuclease Inhibitor"/>
    <property type="match status" value="1"/>
</dbReference>
<comment type="caution">
    <text evidence="2">The sequence shown here is derived from an EMBL/GenBank/DDBJ whole genome shotgun (WGS) entry which is preliminary data.</text>
</comment>
<gene>
    <name evidence="2" type="primary">FBXL18</name>
    <name evidence="2" type="ORF">Anas_01728</name>
</gene>
<sequence>MSLVTLPVEMLIKIFEYLPDEDLPLLIRTAVAFQEVITKYNIKGTLNLEKSYLLEAKDVRLFFRKDRLAPNIKNLRLNGVWWFESPKLIQKCPNLKSLKILDIRLTTKQFLDILSSCPKIEDIEFSWPVDLTVINIHDLRPCENVLKNIKHIKFFTSVWRPYLRFLKYLTSLCTLFVIYDSLSVRNYVVPHRSFNQGNEEHEDPNSYTFPELREIKILCRTASFESFLNRVHFKLVSNMYYSSFASTLLGPYPNLNCLCSQSENDSPVTELVANMPKLESLHYFASCPIPLELPTYNPKKPFKQMFVFKRPRIGESKSSEKAGNAAFNKVIDNCPNLKVLEIAAFKNTVGENICQVVGIHWQCLENIRKLSLLTHLTLESLPITSGAFFETVARNCDKIEYLRVKDLGLSAKCLYLKELSLALPIFKNLTSFRFENNYILPAVELFEALNNCRNLERFAVFSKKEVYLLREEPISTLLLKRNLLFAYIDIFGVTRENVKRINKKVKPNKSEFLFYHIVNDGTSLRGREIPLKHSRELVQYMPWVAI</sequence>
<dbReference type="AlphaFoldDB" id="A0A5N5TP22"/>
<keyword evidence="3" id="KW-1185">Reference proteome</keyword>
<feature type="domain" description="F-box" evidence="1">
    <location>
        <begin position="1"/>
        <end position="46"/>
    </location>
</feature>